<dbReference type="EMBL" id="CAHIKZ030000192">
    <property type="protein sequence ID" value="CAE1159203.1"/>
    <property type="molecule type" value="Genomic_DNA"/>
</dbReference>
<evidence type="ECO:0000256" key="6">
    <source>
        <dbReference type="RuleBase" id="RU362114"/>
    </source>
</evidence>
<evidence type="ECO:0000256" key="5">
    <source>
        <dbReference type="ARBA" id="ARBA00024347"/>
    </source>
</evidence>
<evidence type="ECO:0000256" key="2">
    <source>
        <dbReference type="ARBA" id="ARBA00022679"/>
    </source>
</evidence>
<dbReference type="PANTHER" id="PTHR21328">
    <property type="entry name" value="POLY ADP-RIBOSE POLYMERASE FAMILY, MEMBER PARP"/>
    <property type="match status" value="1"/>
</dbReference>
<feature type="compositionally biased region" description="Low complexity" evidence="7">
    <location>
        <begin position="385"/>
        <end position="396"/>
    </location>
</feature>
<dbReference type="AlphaFoldDB" id="A0A812AX28"/>
<evidence type="ECO:0000256" key="7">
    <source>
        <dbReference type="SAM" id="MobiDB-lite"/>
    </source>
</evidence>
<dbReference type="EC" id="2.4.2.-" evidence="6"/>
<feature type="region of interest" description="Disordered" evidence="7">
    <location>
        <begin position="320"/>
        <end position="396"/>
    </location>
</feature>
<evidence type="ECO:0000313" key="9">
    <source>
        <dbReference type="EMBL" id="CAE1159203.1"/>
    </source>
</evidence>
<evidence type="ECO:0000256" key="3">
    <source>
        <dbReference type="ARBA" id="ARBA00022695"/>
    </source>
</evidence>
<dbReference type="GO" id="GO:0016779">
    <property type="term" value="F:nucleotidyltransferase activity"/>
    <property type="evidence" value="ECO:0007669"/>
    <property type="project" value="UniProtKB-KW"/>
</dbReference>
<keyword evidence="4 6" id="KW-0520">NAD</keyword>
<keyword evidence="1 6" id="KW-0328">Glycosyltransferase</keyword>
<reference evidence="9" key="1">
    <citation type="submission" date="2021-01" db="EMBL/GenBank/DDBJ databases">
        <authorList>
            <person name="Li R."/>
            <person name="Bekaert M."/>
        </authorList>
    </citation>
    <scope>NUCLEOTIDE SEQUENCE</scope>
    <source>
        <strain evidence="9">Farmed</strain>
    </source>
</reference>
<evidence type="ECO:0000256" key="4">
    <source>
        <dbReference type="ARBA" id="ARBA00023027"/>
    </source>
</evidence>
<comment type="similarity">
    <text evidence="5">Belongs to the ARTD/PARP family.</text>
</comment>
<protein>
    <recommendedName>
        <fullName evidence="6">Poly [ADP-ribose] polymerase</fullName>
        <shortName evidence="6">PARP</shortName>
        <ecNumber evidence="6">2.4.2.-</ecNumber>
    </recommendedName>
</protein>
<dbReference type="OrthoDB" id="109543at2759"/>
<gene>
    <name evidence="9" type="ORF">SPHA_5867</name>
</gene>
<dbReference type="InterPro" id="IPR051838">
    <property type="entry name" value="ARTD_PARP"/>
</dbReference>
<evidence type="ECO:0000256" key="1">
    <source>
        <dbReference type="ARBA" id="ARBA00022676"/>
    </source>
</evidence>
<sequence>MAQAMSTVETDRLNEFRCDAQVAEELCQLANWPIRNLQVDGTSLSFKLVEKNEEKSFILNVSEDYPDNCILSCLKDASFCTVCCRVPELLDALVHNSICFFLSLPFPLPLSLSFHPSLSLSPSIPLSPAIPPLSPLPSPLSPFPLFSPLSSLSPLLSALPSPLSPSFSSPPHPISCGIVFTFFCIILQDFDMLEEVQVSPALDKDMGQVKNLFGEEAITYRLFTYIDNIDVELNINMDFLEETVAEAWNMNRREPLVVRLNVSLSSYLDNREVPKVEVFQPSKKDQPWGIGCQIKKIVETFIANQWRHVTNKDVLQARTVAPKSQSMPSHISERCSQTASPTQMKQFSHHADESCMNQPDSHLPLLSERNGNDTNSHEDNNNEMSPGGASAASSPSISAFSPIKAGKLSLGRIFRLATSATAPNLSNPHNGNLSLVPSSTADGERSKRIPCLEYGFLSQVYLYIRQRIPTLNEYCVVCDQDHVFQNGSMLQPAVCSRELCSFAFQDLGVMSTATTAMATGAVRSLLAEIEVLVVDLLISMTRTACKSKRREIIFNPYPTVIDPDKPTEFYLHPKHKDYKKVESILKAFPTMSEMLWCTGKDLKTIMDEKNRLAFPLLQWIITSNRSHIVKLPPTDQLKFMHTNHQFLLLSAAPAKEEIFRAARAKYGSTFAFHGSSIENWHSILRVGLLNASGTKYQMNGAAYGKGIYLSPISPQHKNRFLQSENINCIALCEVIKSPELKKHGNVWVCTKSEFVCTRFFFVYEDSQVGGAEISTQRTGVENQILKAVQCRMNAMRDK</sequence>
<feature type="compositionally biased region" description="Polar residues" evidence="7">
    <location>
        <begin position="322"/>
        <end position="346"/>
    </location>
</feature>
<dbReference type="PROSITE" id="PS51059">
    <property type="entry name" value="PARP_CATALYTIC"/>
    <property type="match status" value="1"/>
</dbReference>
<dbReference type="InterPro" id="IPR012317">
    <property type="entry name" value="Poly(ADP-ribose)pol_cat_dom"/>
</dbReference>
<evidence type="ECO:0000313" key="10">
    <source>
        <dbReference type="Proteomes" id="UP000597762"/>
    </source>
</evidence>
<feature type="domain" description="PARP catalytic" evidence="8">
    <location>
        <begin position="590"/>
        <end position="798"/>
    </location>
</feature>
<dbReference type="Proteomes" id="UP000597762">
    <property type="component" value="Unassembled WGS sequence"/>
</dbReference>
<dbReference type="Gene3D" id="3.90.228.10">
    <property type="match status" value="1"/>
</dbReference>
<organism evidence="9 10">
    <name type="scientific">Acanthosepion pharaonis</name>
    <name type="common">Pharaoh cuttlefish</name>
    <name type="synonym">Sepia pharaonis</name>
    <dbReference type="NCBI Taxonomy" id="158019"/>
    <lineage>
        <taxon>Eukaryota</taxon>
        <taxon>Metazoa</taxon>
        <taxon>Spiralia</taxon>
        <taxon>Lophotrochozoa</taxon>
        <taxon>Mollusca</taxon>
        <taxon>Cephalopoda</taxon>
        <taxon>Coleoidea</taxon>
        <taxon>Decapodiformes</taxon>
        <taxon>Sepiida</taxon>
        <taxon>Sepiina</taxon>
        <taxon>Sepiidae</taxon>
        <taxon>Acanthosepion</taxon>
    </lineage>
</organism>
<keyword evidence="10" id="KW-1185">Reference proteome</keyword>
<name>A0A812AX28_ACAPH</name>
<dbReference type="SUPFAM" id="SSF56399">
    <property type="entry name" value="ADP-ribosylation"/>
    <property type="match status" value="1"/>
</dbReference>
<keyword evidence="2 6" id="KW-0808">Transferase</keyword>
<keyword evidence="3" id="KW-0548">Nucleotidyltransferase</keyword>
<dbReference type="GO" id="GO:0003950">
    <property type="term" value="F:NAD+ poly-ADP-ribosyltransferase activity"/>
    <property type="evidence" value="ECO:0007669"/>
    <property type="project" value="UniProtKB-UniRule"/>
</dbReference>
<comment type="caution">
    <text evidence="9">The sequence shown here is derived from an EMBL/GenBank/DDBJ whole genome shotgun (WGS) entry which is preliminary data.</text>
</comment>
<dbReference type="Pfam" id="PF00644">
    <property type="entry name" value="PARP"/>
    <property type="match status" value="1"/>
</dbReference>
<proteinExistence type="inferred from homology"/>
<accession>A0A812AX28</accession>
<evidence type="ECO:0000259" key="8">
    <source>
        <dbReference type="PROSITE" id="PS51059"/>
    </source>
</evidence>